<dbReference type="Gene3D" id="3.10.310.30">
    <property type="match status" value="1"/>
</dbReference>
<dbReference type="OrthoDB" id="9803668at2"/>
<accession>U7UCW3</accession>
<evidence type="ECO:0000313" key="4">
    <source>
        <dbReference type="Proteomes" id="UP000017090"/>
    </source>
</evidence>
<dbReference type="PATRIC" id="fig|1111454.3.peg.1963"/>
<dbReference type="PANTHER" id="PTHR47618:SF1">
    <property type="entry name" value="BIFUNCTIONAL OLIGORIBONUCLEASE AND PAP PHOSPHATASE NRNA"/>
    <property type="match status" value="1"/>
</dbReference>
<dbReference type="InterPro" id="IPR038763">
    <property type="entry name" value="DHH_sf"/>
</dbReference>
<dbReference type="Gene3D" id="3.90.1640.10">
    <property type="entry name" value="inorganic pyrophosphatase (n-terminal core)"/>
    <property type="match status" value="1"/>
</dbReference>
<dbReference type="GO" id="GO:0003676">
    <property type="term" value="F:nucleic acid binding"/>
    <property type="evidence" value="ECO:0007669"/>
    <property type="project" value="InterPro"/>
</dbReference>
<dbReference type="STRING" id="1111454.HMPREF1250_1673"/>
<dbReference type="PANTHER" id="PTHR47618">
    <property type="entry name" value="BIFUNCTIONAL OLIGORIBONUCLEASE AND PAP PHOSPHATASE NRNA"/>
    <property type="match status" value="1"/>
</dbReference>
<dbReference type="Pfam" id="PF01368">
    <property type="entry name" value="DHH"/>
    <property type="match status" value="1"/>
</dbReference>
<dbReference type="RefSeq" id="WP_023054491.1">
    <property type="nucleotide sequence ID" value="NZ_AWXA01000053.1"/>
</dbReference>
<name>U7UCW3_9FIRM</name>
<reference evidence="3 4" key="1">
    <citation type="submission" date="2013-09" db="EMBL/GenBank/DDBJ databases">
        <authorList>
            <person name="Durkin A.S."/>
            <person name="Haft D.R."/>
            <person name="McCorrison J."/>
            <person name="Torralba M."/>
            <person name="Gillis M."/>
            <person name="Haft D.H."/>
            <person name="Methe B."/>
            <person name="Sutton G."/>
            <person name="Nelson K.E."/>
        </authorList>
    </citation>
    <scope>NUCLEOTIDE SEQUENCE [LARGE SCALE GENOMIC DNA]</scope>
    <source>
        <strain evidence="3 4">BV3C16-1</strain>
    </source>
</reference>
<sequence>MNTTPQEIRRIFDEYDKILLTVHVSPDGDAIGTLLALYEWLQRQGKTVVAVIDDTIDDTFSFLQGAAEIKKPDAVTVDASWLTVVLDATAKSRTGAVETLMQGKVLNLDHHISNEHFADWEYIRTDHAAAGEVLTSLFQSWRTEITPTMATALYLAIATDCGFFKFGNTTGHTLRTAAALVDAGALPNVISEHLDACPWQKIRALSEVLNKVELLGGKRIACIAFTPELLQYTGEHTGGYIDYARNISGVDVAFTVKYERPEETRVSLRSKTVDVNAIAAVFGGGGHVRAAGCTIFASLAAAKKMIAAEIMKAL</sequence>
<dbReference type="eggNOG" id="COG0618">
    <property type="taxonomic scope" value="Bacteria"/>
</dbReference>
<organism evidence="3 4">
    <name type="scientific">Megasphaera vaginalis</name>
    <name type="common">ex Srinivasan et al. 2021</name>
    <dbReference type="NCBI Taxonomy" id="1111454"/>
    <lineage>
        <taxon>Bacteria</taxon>
        <taxon>Bacillati</taxon>
        <taxon>Bacillota</taxon>
        <taxon>Negativicutes</taxon>
        <taxon>Veillonellales</taxon>
        <taxon>Veillonellaceae</taxon>
        <taxon>Megasphaera</taxon>
    </lineage>
</organism>
<gene>
    <name evidence="3" type="ORF">HMPREF1250_1673</name>
</gene>
<dbReference type="Pfam" id="PF02272">
    <property type="entry name" value="DHHA1"/>
    <property type="match status" value="1"/>
</dbReference>
<proteinExistence type="predicted"/>
<evidence type="ECO:0000259" key="2">
    <source>
        <dbReference type="Pfam" id="PF02272"/>
    </source>
</evidence>
<dbReference type="InterPro" id="IPR051319">
    <property type="entry name" value="Oligoribo/pAp-PDE_c-di-AMP_PDE"/>
</dbReference>
<feature type="domain" description="DDH" evidence="1">
    <location>
        <begin position="17"/>
        <end position="157"/>
    </location>
</feature>
<comment type="caution">
    <text evidence="3">The sequence shown here is derived from an EMBL/GenBank/DDBJ whole genome shotgun (WGS) entry which is preliminary data.</text>
</comment>
<dbReference type="SUPFAM" id="SSF64182">
    <property type="entry name" value="DHH phosphoesterases"/>
    <property type="match status" value="1"/>
</dbReference>
<keyword evidence="4" id="KW-1185">Reference proteome</keyword>
<dbReference type="InterPro" id="IPR001667">
    <property type="entry name" value="DDH_dom"/>
</dbReference>
<feature type="domain" description="DHHA1" evidence="2">
    <location>
        <begin position="232"/>
        <end position="305"/>
    </location>
</feature>
<dbReference type="EMBL" id="AWXA01000053">
    <property type="protein sequence ID" value="ERT57185.1"/>
    <property type="molecule type" value="Genomic_DNA"/>
</dbReference>
<evidence type="ECO:0000313" key="3">
    <source>
        <dbReference type="EMBL" id="ERT57185.1"/>
    </source>
</evidence>
<dbReference type="Proteomes" id="UP000017090">
    <property type="component" value="Unassembled WGS sequence"/>
</dbReference>
<evidence type="ECO:0000259" key="1">
    <source>
        <dbReference type="Pfam" id="PF01368"/>
    </source>
</evidence>
<dbReference type="AlphaFoldDB" id="U7UCW3"/>
<protein>
    <submittedName>
        <fullName evidence="3">DHHA1 domain protein</fullName>
    </submittedName>
</protein>
<dbReference type="InterPro" id="IPR003156">
    <property type="entry name" value="DHHA1_dom"/>
</dbReference>